<dbReference type="Gene3D" id="3.40.50.1000">
    <property type="entry name" value="HAD superfamily/HAD-like"/>
    <property type="match status" value="1"/>
</dbReference>
<sequence length="224" mass="25656">MPYTLCIDADDTLWENNIYFEQATSDFIHFLNHSSLQPAEIEAVLNEVQLNIGYGFANFTRSLIAVYQQLAEREVNIEDIAQIRRFGQQLASHPMEIMPGVEKTLIDLTHRHQLILLTKGHAEEQQLKIERSGLAGYFEHTIVVPEKHPLAYRKLVQELQLQPASTWMIGNSPRSDINSARAANLNTVYIPHPHTWTIELQEIETVGPGKHLTLQTFSELSHYF</sequence>
<dbReference type="EMBL" id="BIFS01000002">
    <property type="protein sequence ID" value="GCE23360.1"/>
    <property type="molecule type" value="Genomic_DNA"/>
</dbReference>
<dbReference type="InterPro" id="IPR023198">
    <property type="entry name" value="PGP-like_dom2"/>
</dbReference>
<dbReference type="PANTHER" id="PTHR43316">
    <property type="entry name" value="HYDROLASE, HALOACID DELAHOGENASE-RELATED"/>
    <property type="match status" value="1"/>
</dbReference>
<reference evidence="3" key="1">
    <citation type="submission" date="2018-12" db="EMBL/GenBank/DDBJ databases">
        <title>Tengunoibacter tsumagoiensis gen. nov., sp. nov., Dictyobacter kobayashii sp. nov., D. alpinus sp. nov., and D. joshuensis sp. nov. and description of Dictyobacteraceae fam. nov. within the order Ktedonobacterales isolated from Tengu-no-mugimeshi.</title>
        <authorList>
            <person name="Wang C.M."/>
            <person name="Zheng Y."/>
            <person name="Sakai Y."/>
            <person name="Toyoda A."/>
            <person name="Minakuchi Y."/>
            <person name="Abe K."/>
            <person name="Yokota A."/>
            <person name="Yabe S."/>
        </authorList>
    </citation>
    <scope>NUCLEOTIDE SEQUENCE [LARGE SCALE GENOMIC DNA]</scope>
    <source>
        <strain evidence="3">Uno11</strain>
    </source>
</reference>
<comment type="caution">
    <text evidence="2">The sequence shown here is derived from an EMBL/GenBank/DDBJ whole genome shotgun (WGS) entry which is preliminary data.</text>
</comment>
<dbReference type="GO" id="GO:0016787">
    <property type="term" value="F:hydrolase activity"/>
    <property type="evidence" value="ECO:0007669"/>
    <property type="project" value="UniProtKB-KW"/>
</dbReference>
<dbReference type="SUPFAM" id="SSF56784">
    <property type="entry name" value="HAD-like"/>
    <property type="match status" value="1"/>
</dbReference>
<dbReference type="SFLD" id="SFLDS00003">
    <property type="entry name" value="Haloacid_Dehalogenase"/>
    <property type="match status" value="1"/>
</dbReference>
<dbReference type="AlphaFoldDB" id="A0A402AW37"/>
<name>A0A402AW37_9CHLR</name>
<evidence type="ECO:0000313" key="2">
    <source>
        <dbReference type="EMBL" id="GCE23360.1"/>
    </source>
</evidence>
<dbReference type="InterPro" id="IPR023214">
    <property type="entry name" value="HAD_sf"/>
</dbReference>
<evidence type="ECO:0000256" key="1">
    <source>
        <dbReference type="ARBA" id="ARBA00022801"/>
    </source>
</evidence>
<dbReference type="OrthoDB" id="6101375at2"/>
<dbReference type="Proteomes" id="UP000287188">
    <property type="component" value="Unassembled WGS sequence"/>
</dbReference>
<proteinExistence type="predicted"/>
<dbReference type="InterPro" id="IPR036412">
    <property type="entry name" value="HAD-like_sf"/>
</dbReference>
<dbReference type="InterPro" id="IPR051540">
    <property type="entry name" value="S-2-haloacid_dehalogenase"/>
</dbReference>
<evidence type="ECO:0000313" key="3">
    <source>
        <dbReference type="Proteomes" id="UP000287188"/>
    </source>
</evidence>
<dbReference type="SFLD" id="SFLDG01129">
    <property type="entry name" value="C1.5:_HAD__Beta-PGM__Phosphata"/>
    <property type="match status" value="1"/>
</dbReference>
<organism evidence="2 3">
    <name type="scientific">Dictyobacter kobayashii</name>
    <dbReference type="NCBI Taxonomy" id="2014872"/>
    <lineage>
        <taxon>Bacteria</taxon>
        <taxon>Bacillati</taxon>
        <taxon>Chloroflexota</taxon>
        <taxon>Ktedonobacteria</taxon>
        <taxon>Ktedonobacterales</taxon>
        <taxon>Dictyobacteraceae</taxon>
        <taxon>Dictyobacter</taxon>
    </lineage>
</organism>
<dbReference type="RefSeq" id="WP_126556811.1">
    <property type="nucleotide sequence ID" value="NZ_BIFS01000002.1"/>
</dbReference>
<accession>A0A402AW37</accession>
<keyword evidence="1" id="KW-0378">Hydrolase</keyword>
<protein>
    <submittedName>
        <fullName evidence="2">Haloacid dehalogenase</fullName>
    </submittedName>
</protein>
<keyword evidence="3" id="KW-1185">Reference proteome</keyword>
<dbReference type="Pfam" id="PF00702">
    <property type="entry name" value="Hydrolase"/>
    <property type="match status" value="1"/>
</dbReference>
<gene>
    <name evidence="2" type="ORF">KDK_71600</name>
</gene>
<dbReference type="Gene3D" id="1.10.150.240">
    <property type="entry name" value="Putative phosphatase, domain 2"/>
    <property type="match status" value="1"/>
</dbReference>
<dbReference type="PANTHER" id="PTHR43316:SF8">
    <property type="entry name" value="HAD FAMILY HYDROLASE"/>
    <property type="match status" value="1"/>
</dbReference>